<dbReference type="Gene3D" id="3.40.50.720">
    <property type="entry name" value="NAD(P)-binding Rossmann-like Domain"/>
    <property type="match status" value="1"/>
</dbReference>
<comment type="similarity">
    <text evidence="4 9">Belongs to the NAD(P)-dependent epimerase/dehydratase family.</text>
</comment>
<accession>A0A5C6VI60</accession>
<dbReference type="UniPathway" id="UPA00214"/>
<dbReference type="GO" id="GO:0003978">
    <property type="term" value="F:UDP-glucose 4-epimerase activity"/>
    <property type="evidence" value="ECO:0007669"/>
    <property type="project" value="UniProtKB-UniRule"/>
</dbReference>
<dbReference type="EC" id="5.1.3.2" evidence="5 9"/>
<dbReference type="GO" id="GO:0006012">
    <property type="term" value="P:galactose metabolic process"/>
    <property type="evidence" value="ECO:0007669"/>
    <property type="project" value="UniProtKB-UniPathway"/>
</dbReference>
<evidence type="ECO:0000256" key="4">
    <source>
        <dbReference type="ARBA" id="ARBA00007637"/>
    </source>
</evidence>
<dbReference type="OrthoDB" id="9801785at2"/>
<evidence type="ECO:0000256" key="7">
    <source>
        <dbReference type="ARBA" id="ARBA00023027"/>
    </source>
</evidence>
<keyword evidence="8 9" id="KW-0413">Isomerase</keyword>
<evidence type="ECO:0000256" key="1">
    <source>
        <dbReference type="ARBA" id="ARBA00000083"/>
    </source>
</evidence>
<dbReference type="InterPro" id="IPR016040">
    <property type="entry name" value="NAD(P)-bd_dom"/>
</dbReference>
<evidence type="ECO:0000256" key="3">
    <source>
        <dbReference type="ARBA" id="ARBA00004947"/>
    </source>
</evidence>
<protein>
    <recommendedName>
        <fullName evidence="6 9">UDP-glucose 4-epimerase</fullName>
        <ecNumber evidence="5 9">5.1.3.2</ecNumber>
    </recommendedName>
</protein>
<evidence type="ECO:0000256" key="5">
    <source>
        <dbReference type="ARBA" id="ARBA00013189"/>
    </source>
</evidence>
<evidence type="ECO:0000313" key="12">
    <source>
        <dbReference type="Proteomes" id="UP000321168"/>
    </source>
</evidence>
<dbReference type="Pfam" id="PF16363">
    <property type="entry name" value="GDP_Man_Dehyd"/>
    <property type="match status" value="1"/>
</dbReference>
<evidence type="ECO:0000259" key="10">
    <source>
        <dbReference type="Pfam" id="PF16363"/>
    </source>
</evidence>
<dbReference type="SUPFAM" id="SSF51735">
    <property type="entry name" value="NAD(P)-binding Rossmann-fold domains"/>
    <property type="match status" value="1"/>
</dbReference>
<evidence type="ECO:0000256" key="8">
    <source>
        <dbReference type="ARBA" id="ARBA00023235"/>
    </source>
</evidence>
<comment type="catalytic activity">
    <reaction evidence="1 9">
        <text>UDP-alpha-D-glucose = UDP-alpha-D-galactose</text>
        <dbReference type="Rhea" id="RHEA:22168"/>
        <dbReference type="ChEBI" id="CHEBI:58885"/>
        <dbReference type="ChEBI" id="CHEBI:66914"/>
        <dbReference type="EC" id="5.1.3.2"/>
    </reaction>
</comment>
<dbReference type="NCBIfam" id="TIGR01179">
    <property type="entry name" value="galE"/>
    <property type="match status" value="1"/>
</dbReference>
<evidence type="ECO:0000256" key="6">
    <source>
        <dbReference type="ARBA" id="ARBA00018569"/>
    </source>
</evidence>
<gene>
    <name evidence="11" type="primary">galE</name>
    <name evidence="11" type="ORF">FRX97_00590</name>
</gene>
<dbReference type="GO" id="GO:0005829">
    <property type="term" value="C:cytosol"/>
    <property type="evidence" value="ECO:0007669"/>
    <property type="project" value="TreeGrafter"/>
</dbReference>
<dbReference type="EMBL" id="VORB01000001">
    <property type="protein sequence ID" value="TXC85152.1"/>
    <property type="molecule type" value="Genomic_DNA"/>
</dbReference>
<comment type="pathway">
    <text evidence="3 9">Carbohydrate metabolism; galactose metabolism.</text>
</comment>
<organism evidence="11 12">
    <name type="scientific">Luteibaculum oceani</name>
    <dbReference type="NCBI Taxonomy" id="1294296"/>
    <lineage>
        <taxon>Bacteria</taxon>
        <taxon>Pseudomonadati</taxon>
        <taxon>Bacteroidota</taxon>
        <taxon>Flavobacteriia</taxon>
        <taxon>Flavobacteriales</taxon>
        <taxon>Luteibaculaceae</taxon>
        <taxon>Luteibaculum</taxon>
    </lineage>
</organism>
<dbReference type="InterPro" id="IPR005886">
    <property type="entry name" value="UDP_G4E"/>
</dbReference>
<evidence type="ECO:0000256" key="9">
    <source>
        <dbReference type="RuleBase" id="RU366046"/>
    </source>
</evidence>
<keyword evidence="12" id="KW-1185">Reference proteome</keyword>
<keyword evidence="7 9" id="KW-0520">NAD</keyword>
<evidence type="ECO:0000256" key="2">
    <source>
        <dbReference type="ARBA" id="ARBA00001911"/>
    </source>
</evidence>
<comment type="subunit">
    <text evidence="9">Homodimer.</text>
</comment>
<comment type="cofactor">
    <cofactor evidence="2 9">
        <name>NAD(+)</name>
        <dbReference type="ChEBI" id="CHEBI:57540"/>
    </cofactor>
</comment>
<proteinExistence type="inferred from homology"/>
<comment type="caution">
    <text evidence="11">The sequence shown here is derived from an EMBL/GenBank/DDBJ whole genome shotgun (WGS) entry which is preliminary data.</text>
</comment>
<dbReference type="PANTHER" id="PTHR43725">
    <property type="entry name" value="UDP-GLUCOSE 4-EPIMERASE"/>
    <property type="match status" value="1"/>
</dbReference>
<sequence>MSKILVTGGLGFIGSHTVVSLIEAGYQPIIIDNLNNSELRVLSVLEELCEQRLPFYLGDCTKKEDLSRVFEENPEIAGVIHFAAYKAVGESVEKPLMYYHNNVGGLVTLLQVMLEFGINNLVFSSSCTVYGQPEKLPVKEDTPRQKAESPYGNTKMICEDIILDHQKANPNFRSVLLRYFNPIGAHPSAKIGELPLGVPNNLVPFITQTAAGIRECLTVFGDNYKTPDGSAIRDYIHVVDLADAHVNALDYNKKQDLGVDVFNVGTGHGNTVLEVVNCFKEECTDFNYKIGPRRPGDVESVYANTEKINTILGWKPKYSLAEALKHAWKWQLSLKS</sequence>
<dbReference type="RefSeq" id="WP_147012308.1">
    <property type="nucleotide sequence ID" value="NZ_VORB01000001.1"/>
</dbReference>
<dbReference type="AlphaFoldDB" id="A0A5C6VI60"/>
<dbReference type="PANTHER" id="PTHR43725:SF47">
    <property type="entry name" value="UDP-GLUCOSE 4-EPIMERASE"/>
    <property type="match status" value="1"/>
</dbReference>
<feature type="domain" description="NAD(P)-binding" evidence="10">
    <location>
        <begin position="5"/>
        <end position="325"/>
    </location>
</feature>
<keyword evidence="9" id="KW-0119">Carbohydrate metabolism</keyword>
<name>A0A5C6VI60_9FLAO</name>
<dbReference type="CDD" id="cd05247">
    <property type="entry name" value="UDP_G4E_1_SDR_e"/>
    <property type="match status" value="1"/>
</dbReference>
<dbReference type="InterPro" id="IPR036291">
    <property type="entry name" value="NAD(P)-bd_dom_sf"/>
</dbReference>
<reference evidence="11 12" key="1">
    <citation type="submission" date="2019-08" db="EMBL/GenBank/DDBJ databases">
        <title>Genome of Luteibaculum oceani JCM 18817.</title>
        <authorList>
            <person name="Bowman J.P."/>
        </authorList>
    </citation>
    <scope>NUCLEOTIDE SEQUENCE [LARGE SCALE GENOMIC DNA]</scope>
    <source>
        <strain evidence="11 12">JCM 18817</strain>
    </source>
</reference>
<evidence type="ECO:0000313" key="11">
    <source>
        <dbReference type="EMBL" id="TXC85152.1"/>
    </source>
</evidence>
<dbReference type="Gene3D" id="3.90.25.10">
    <property type="entry name" value="UDP-galactose 4-epimerase, domain 1"/>
    <property type="match status" value="1"/>
</dbReference>
<dbReference type="Proteomes" id="UP000321168">
    <property type="component" value="Unassembled WGS sequence"/>
</dbReference>